<accession>A0A348WKW9</accession>
<dbReference type="InterPro" id="IPR005619">
    <property type="entry name" value="Uncharacterised_YajG"/>
</dbReference>
<dbReference type="PROSITE" id="PS51257">
    <property type="entry name" value="PROKAR_LIPOPROTEIN"/>
    <property type="match status" value="1"/>
</dbReference>
<gene>
    <name evidence="2" type="ORF">DCR58_00200</name>
</gene>
<evidence type="ECO:0000313" key="2">
    <source>
        <dbReference type="EMBL" id="HAR55181.1"/>
    </source>
</evidence>
<feature type="signal peptide" evidence="1">
    <location>
        <begin position="1"/>
        <end position="22"/>
    </location>
</feature>
<dbReference type="RefSeq" id="WP_006956486.1">
    <property type="nucleotide sequence ID" value="NZ_DAIRLQ010000005.1"/>
</dbReference>
<sequence length="186" mass="20814">MRQLVKLTALSALALLSISSCSTIDSDLIVEPPTVTSQLSGSVSRLMVQDKRPHSYLYRHIDTETQKANQFSAPSQPLTAIVKQAFQQSGIVSGQGDLNWYVSINKAVVEHTETALKYQLDYQLNIRVEAQRMNRSYARTFTGTSKSEGVSNPDEATIEREFKRLLQQVLNDIANDPQLRLTETRG</sequence>
<name>A0A348WKW9_9GAMM</name>
<protein>
    <recommendedName>
        <fullName evidence="4">Lipoprotein</fullName>
    </recommendedName>
</protein>
<dbReference type="Pfam" id="PF03923">
    <property type="entry name" value="Lipoprotein_16"/>
    <property type="match status" value="1"/>
</dbReference>
<keyword evidence="1" id="KW-0732">Signal</keyword>
<dbReference type="STRING" id="314276.OS145_10105"/>
<evidence type="ECO:0000256" key="1">
    <source>
        <dbReference type="SAM" id="SignalP"/>
    </source>
</evidence>
<dbReference type="EMBL" id="DMUP01000006">
    <property type="protein sequence ID" value="HAR55181.1"/>
    <property type="molecule type" value="Genomic_DNA"/>
</dbReference>
<dbReference type="Proteomes" id="UP000262878">
    <property type="component" value="Unassembled WGS sequence"/>
</dbReference>
<evidence type="ECO:0000313" key="3">
    <source>
        <dbReference type="Proteomes" id="UP000262878"/>
    </source>
</evidence>
<comment type="caution">
    <text evidence="2">The sequence shown here is derived from an EMBL/GenBank/DDBJ whole genome shotgun (WGS) entry which is preliminary data.</text>
</comment>
<proteinExistence type="predicted"/>
<reference evidence="2 3" key="1">
    <citation type="journal article" date="2018" name="Nat. Biotechnol.">
        <title>A standardized bacterial taxonomy based on genome phylogeny substantially revises the tree of life.</title>
        <authorList>
            <person name="Parks D.H."/>
            <person name="Chuvochina M."/>
            <person name="Waite D.W."/>
            <person name="Rinke C."/>
            <person name="Skarshewski A."/>
            <person name="Chaumeil P.A."/>
            <person name="Hugenholtz P."/>
        </authorList>
    </citation>
    <scope>NUCLEOTIDE SEQUENCE [LARGE SCALE GENOMIC DNA]</scope>
    <source>
        <strain evidence="2">UBA9360</strain>
    </source>
</reference>
<feature type="chain" id="PRO_5016938834" description="Lipoprotein" evidence="1">
    <location>
        <begin position="23"/>
        <end position="186"/>
    </location>
</feature>
<dbReference type="AlphaFoldDB" id="A0A348WKW9"/>
<organism evidence="2 3">
    <name type="scientific">Idiomarina baltica</name>
    <dbReference type="NCBI Taxonomy" id="190892"/>
    <lineage>
        <taxon>Bacteria</taxon>
        <taxon>Pseudomonadati</taxon>
        <taxon>Pseudomonadota</taxon>
        <taxon>Gammaproteobacteria</taxon>
        <taxon>Alteromonadales</taxon>
        <taxon>Idiomarinaceae</taxon>
        <taxon>Idiomarina</taxon>
    </lineage>
</organism>
<evidence type="ECO:0008006" key="4">
    <source>
        <dbReference type="Google" id="ProtNLM"/>
    </source>
</evidence>